<dbReference type="EMBL" id="CP081869">
    <property type="protein sequence ID" value="QZO00375.1"/>
    <property type="molecule type" value="Genomic_DNA"/>
</dbReference>
<keyword evidence="6" id="KW-1185">Reference proteome</keyword>
<gene>
    <name evidence="5" type="ORF">K6K41_00925</name>
</gene>
<dbReference type="Pfam" id="PF00455">
    <property type="entry name" value="DeoRC"/>
    <property type="match status" value="1"/>
</dbReference>
<dbReference type="InterPro" id="IPR037171">
    <property type="entry name" value="NagB/RpiA_transferase-like"/>
</dbReference>
<feature type="domain" description="HTH deoR-type" evidence="4">
    <location>
        <begin position="3"/>
        <end position="58"/>
    </location>
</feature>
<dbReference type="Gene3D" id="1.10.10.10">
    <property type="entry name" value="Winged helix-like DNA-binding domain superfamily/Winged helix DNA-binding domain"/>
    <property type="match status" value="1"/>
</dbReference>
<sequence length="256" mass="27338">MRQSPRQRAIFDLVRDEDVTRVVDLADRLGVSDETIRRNIKALVEHGLLTRSHGAVELAGAAVEPPFRSRMRVNAAAKKALAAVVAGLVEDGQTVMIDAGSTTAYVAQALELRRGLTVITNSLEIGRHLLERGEARVYLAGGEMRAELGAAVGADAESFIRRFRADVAILSIGGVDARAGFTDFDLDEARIARSMIESCEQTIVAGDSSKFGRRAPVAVCDASEVKTVVTDAASAADIGEWLSRHGVAVTTPARRS</sequence>
<keyword evidence="3" id="KW-0804">Transcription</keyword>
<dbReference type="PANTHER" id="PTHR30363">
    <property type="entry name" value="HTH-TYPE TRANSCRIPTIONAL REGULATOR SRLR-RELATED"/>
    <property type="match status" value="1"/>
</dbReference>
<protein>
    <submittedName>
        <fullName evidence="5">DeoR/GlpR family DNA-binding transcription regulator</fullName>
    </submittedName>
</protein>
<dbReference type="InterPro" id="IPR001034">
    <property type="entry name" value="DeoR_HTH"/>
</dbReference>
<organism evidence="5 6">
    <name type="scientific">Chenggangzhangella methanolivorans</name>
    <dbReference type="NCBI Taxonomy" id="1437009"/>
    <lineage>
        <taxon>Bacteria</taxon>
        <taxon>Pseudomonadati</taxon>
        <taxon>Pseudomonadota</taxon>
        <taxon>Alphaproteobacteria</taxon>
        <taxon>Hyphomicrobiales</taxon>
        <taxon>Methylopilaceae</taxon>
        <taxon>Chenggangzhangella</taxon>
    </lineage>
</organism>
<keyword evidence="5" id="KW-0238">DNA-binding</keyword>
<dbReference type="SUPFAM" id="SSF100950">
    <property type="entry name" value="NagB/RpiA/CoA transferase-like"/>
    <property type="match status" value="1"/>
</dbReference>
<dbReference type="InterPro" id="IPR036390">
    <property type="entry name" value="WH_DNA-bd_sf"/>
</dbReference>
<dbReference type="InterPro" id="IPR014036">
    <property type="entry name" value="DeoR-like_C"/>
</dbReference>
<accession>A0A9E6RAP9</accession>
<dbReference type="GO" id="GO:0003700">
    <property type="term" value="F:DNA-binding transcription factor activity"/>
    <property type="evidence" value="ECO:0007669"/>
    <property type="project" value="InterPro"/>
</dbReference>
<dbReference type="CDD" id="cd00090">
    <property type="entry name" value="HTH_ARSR"/>
    <property type="match status" value="1"/>
</dbReference>
<evidence type="ECO:0000259" key="4">
    <source>
        <dbReference type="PROSITE" id="PS51000"/>
    </source>
</evidence>
<dbReference type="SMART" id="SM01134">
    <property type="entry name" value="DeoRC"/>
    <property type="match status" value="1"/>
</dbReference>
<dbReference type="GO" id="GO:0003677">
    <property type="term" value="F:DNA binding"/>
    <property type="evidence" value="ECO:0007669"/>
    <property type="project" value="UniProtKB-KW"/>
</dbReference>
<evidence type="ECO:0000256" key="1">
    <source>
        <dbReference type="ARBA" id="ARBA00022491"/>
    </source>
</evidence>
<dbReference type="Pfam" id="PF08220">
    <property type="entry name" value="HTH_DeoR"/>
    <property type="match status" value="1"/>
</dbReference>
<dbReference type="KEGG" id="cmet:K6K41_00925"/>
<name>A0A9E6RAP9_9HYPH</name>
<keyword evidence="1" id="KW-0678">Repressor</keyword>
<dbReference type="Proteomes" id="UP000825701">
    <property type="component" value="Chromosome"/>
</dbReference>
<dbReference type="PANTHER" id="PTHR30363:SF4">
    <property type="entry name" value="GLYCEROL-3-PHOSPHATE REGULON REPRESSOR"/>
    <property type="match status" value="1"/>
</dbReference>
<dbReference type="AlphaFoldDB" id="A0A9E6RAP9"/>
<evidence type="ECO:0000313" key="6">
    <source>
        <dbReference type="Proteomes" id="UP000825701"/>
    </source>
</evidence>
<dbReference type="SMART" id="SM00420">
    <property type="entry name" value="HTH_DEOR"/>
    <property type="match status" value="1"/>
</dbReference>
<dbReference type="InterPro" id="IPR036388">
    <property type="entry name" value="WH-like_DNA-bd_sf"/>
</dbReference>
<evidence type="ECO:0000256" key="2">
    <source>
        <dbReference type="ARBA" id="ARBA00023015"/>
    </source>
</evidence>
<evidence type="ECO:0000313" key="5">
    <source>
        <dbReference type="EMBL" id="QZO00375.1"/>
    </source>
</evidence>
<dbReference type="Gene3D" id="3.40.50.1360">
    <property type="match status" value="1"/>
</dbReference>
<keyword evidence="2" id="KW-0805">Transcription regulation</keyword>
<dbReference type="PRINTS" id="PR00037">
    <property type="entry name" value="HTHLACR"/>
</dbReference>
<dbReference type="RefSeq" id="WP_261403572.1">
    <property type="nucleotide sequence ID" value="NZ_CP081869.1"/>
</dbReference>
<dbReference type="InterPro" id="IPR050313">
    <property type="entry name" value="Carb_Metab_HTH_regulators"/>
</dbReference>
<dbReference type="PROSITE" id="PS51000">
    <property type="entry name" value="HTH_DEOR_2"/>
    <property type="match status" value="1"/>
</dbReference>
<dbReference type="SUPFAM" id="SSF46785">
    <property type="entry name" value="Winged helix' DNA-binding domain"/>
    <property type="match status" value="1"/>
</dbReference>
<dbReference type="InterPro" id="IPR011991">
    <property type="entry name" value="ArsR-like_HTH"/>
</dbReference>
<evidence type="ECO:0000256" key="3">
    <source>
        <dbReference type="ARBA" id="ARBA00023163"/>
    </source>
</evidence>
<reference evidence="5" key="1">
    <citation type="submission" date="2021-08" db="EMBL/GenBank/DDBJ databases">
        <authorList>
            <person name="Zhang H."/>
            <person name="Xu M."/>
            <person name="Yu Z."/>
            <person name="Yang L."/>
            <person name="Cai Y."/>
        </authorList>
    </citation>
    <scope>NUCLEOTIDE SEQUENCE</scope>
    <source>
        <strain evidence="5">CHL1</strain>
    </source>
</reference>
<proteinExistence type="predicted"/>